<dbReference type="SUPFAM" id="SSF75304">
    <property type="entry name" value="Amidase signature (AS) enzymes"/>
    <property type="match status" value="1"/>
</dbReference>
<dbReference type="PANTHER" id="PTHR46072">
    <property type="entry name" value="AMIDASE-RELATED-RELATED"/>
    <property type="match status" value="1"/>
</dbReference>
<organism evidence="4 5">
    <name type="scientific">Recurvomyces mirabilis</name>
    <dbReference type="NCBI Taxonomy" id="574656"/>
    <lineage>
        <taxon>Eukaryota</taxon>
        <taxon>Fungi</taxon>
        <taxon>Dikarya</taxon>
        <taxon>Ascomycota</taxon>
        <taxon>Pezizomycotina</taxon>
        <taxon>Dothideomycetes</taxon>
        <taxon>Dothideomycetidae</taxon>
        <taxon>Mycosphaerellales</taxon>
        <taxon>Teratosphaeriaceae</taxon>
        <taxon>Recurvomyces</taxon>
    </lineage>
</organism>
<dbReference type="InterPro" id="IPR036928">
    <property type="entry name" value="AS_sf"/>
</dbReference>
<dbReference type="InterPro" id="IPR023631">
    <property type="entry name" value="Amidase_dom"/>
</dbReference>
<reference evidence="4" key="1">
    <citation type="submission" date="2023-07" db="EMBL/GenBank/DDBJ databases">
        <title>Black Yeasts Isolated from many extreme environments.</title>
        <authorList>
            <person name="Coleine C."/>
            <person name="Stajich J.E."/>
            <person name="Selbmann L."/>
        </authorList>
    </citation>
    <scope>NUCLEOTIDE SEQUENCE</scope>
    <source>
        <strain evidence="4">CCFEE 5485</strain>
    </source>
</reference>
<gene>
    <name evidence="4" type="ORF">LTR78_003652</name>
</gene>
<comment type="similarity">
    <text evidence="1">Belongs to the amidase family.</text>
</comment>
<evidence type="ECO:0000313" key="5">
    <source>
        <dbReference type="Proteomes" id="UP001274830"/>
    </source>
</evidence>
<comment type="caution">
    <text evidence="4">The sequence shown here is derived from an EMBL/GenBank/DDBJ whole genome shotgun (WGS) entry which is preliminary data.</text>
</comment>
<evidence type="ECO:0000313" key="4">
    <source>
        <dbReference type="EMBL" id="KAK3676376.1"/>
    </source>
</evidence>
<evidence type="ECO:0000256" key="1">
    <source>
        <dbReference type="ARBA" id="ARBA00009199"/>
    </source>
</evidence>
<dbReference type="EMBL" id="JAUTXT010000010">
    <property type="protein sequence ID" value="KAK3676376.1"/>
    <property type="molecule type" value="Genomic_DNA"/>
</dbReference>
<proteinExistence type="inferred from homology"/>
<evidence type="ECO:0000259" key="3">
    <source>
        <dbReference type="Pfam" id="PF01425"/>
    </source>
</evidence>
<dbReference type="AlphaFoldDB" id="A0AAE1C350"/>
<name>A0AAE1C350_9PEZI</name>
<dbReference type="GO" id="GO:0016787">
    <property type="term" value="F:hydrolase activity"/>
    <property type="evidence" value="ECO:0007669"/>
    <property type="project" value="UniProtKB-KW"/>
</dbReference>
<dbReference type="PANTHER" id="PTHR46072:SF2">
    <property type="entry name" value="AMIDASE (EUROFUNG)"/>
    <property type="match status" value="1"/>
</dbReference>
<dbReference type="Pfam" id="PF01425">
    <property type="entry name" value="Amidase"/>
    <property type="match status" value="1"/>
</dbReference>
<dbReference type="Gene3D" id="3.90.1300.10">
    <property type="entry name" value="Amidase signature (AS) domain"/>
    <property type="match status" value="1"/>
</dbReference>
<feature type="domain" description="Amidase" evidence="3">
    <location>
        <begin position="63"/>
        <end position="170"/>
    </location>
</feature>
<keyword evidence="2" id="KW-0378">Hydrolase</keyword>
<keyword evidence="5" id="KW-1185">Reference proteome</keyword>
<sequence length="170" mass="18810">MAEDTDARPSWSIKVEQKRKARDDALKPFLNQQAGDKDDAITKIVDVVELASKVAQGEFTTTEVVEAYIRKAVKAHQKTNCITEVLFKDALQQAHQLDAHYAEHKRPIGPFHGVVMTLKDQFDVKGHDTTLAYVGRVGQPATEDALIVSILKGAGVVFIAKSNLPQSIMW</sequence>
<protein>
    <recommendedName>
        <fullName evidence="3">Amidase domain-containing protein</fullName>
    </recommendedName>
</protein>
<evidence type="ECO:0000256" key="2">
    <source>
        <dbReference type="ARBA" id="ARBA00022801"/>
    </source>
</evidence>
<accession>A0AAE1C350</accession>
<dbReference type="Proteomes" id="UP001274830">
    <property type="component" value="Unassembled WGS sequence"/>
</dbReference>